<dbReference type="EMBL" id="LAZR01004541">
    <property type="protein sequence ID" value="KKN07675.1"/>
    <property type="molecule type" value="Genomic_DNA"/>
</dbReference>
<feature type="coiled-coil region" evidence="1">
    <location>
        <begin position="193"/>
        <end position="220"/>
    </location>
</feature>
<evidence type="ECO:0000313" key="2">
    <source>
        <dbReference type="EMBL" id="KKN07675.1"/>
    </source>
</evidence>
<reference evidence="2" key="1">
    <citation type="journal article" date="2015" name="Nature">
        <title>Complex archaea that bridge the gap between prokaryotes and eukaryotes.</title>
        <authorList>
            <person name="Spang A."/>
            <person name="Saw J.H."/>
            <person name="Jorgensen S.L."/>
            <person name="Zaremba-Niedzwiedzka K."/>
            <person name="Martijn J."/>
            <person name="Lind A.E."/>
            <person name="van Eijk R."/>
            <person name="Schleper C."/>
            <person name="Guy L."/>
            <person name="Ettema T.J."/>
        </authorList>
    </citation>
    <scope>NUCLEOTIDE SEQUENCE</scope>
</reference>
<name>A0A0F9MJY8_9ZZZZ</name>
<accession>A0A0F9MJY8</accession>
<gene>
    <name evidence="2" type="ORF">LCGC14_1064480</name>
</gene>
<sequence length="255" mass="29010">MDNFNPLFNETFIFRPFDGAEGRGIVATTNRSAHAGQGLLRYAGGQWIPDDGEYDLAFAHGVFAYGVLLPDYSNIIWSWRNMVLVRSWLPERLHKYAKAHHFYNINNTPFSQDYHWDNSHHPNKVAMKSAMDKVCSLCGCANGRGAYLTSEQDVFVQWLAEKRIMIKSTMQPVLIPENPTCYLCLDNGKGHLIEALQNYKEQLESDIEYAEEAKSKAELAMYDSEDIIDTAKGRLPEVIEELQELGNRVSPSLNK</sequence>
<protein>
    <submittedName>
        <fullName evidence="2">Uncharacterized protein</fullName>
    </submittedName>
</protein>
<comment type="caution">
    <text evidence="2">The sequence shown here is derived from an EMBL/GenBank/DDBJ whole genome shotgun (WGS) entry which is preliminary data.</text>
</comment>
<organism evidence="2">
    <name type="scientific">marine sediment metagenome</name>
    <dbReference type="NCBI Taxonomy" id="412755"/>
    <lineage>
        <taxon>unclassified sequences</taxon>
        <taxon>metagenomes</taxon>
        <taxon>ecological metagenomes</taxon>
    </lineage>
</organism>
<evidence type="ECO:0000256" key="1">
    <source>
        <dbReference type="SAM" id="Coils"/>
    </source>
</evidence>
<dbReference type="AlphaFoldDB" id="A0A0F9MJY8"/>
<keyword evidence="1" id="KW-0175">Coiled coil</keyword>
<proteinExistence type="predicted"/>